<dbReference type="EMBL" id="CP150496">
    <property type="protein sequence ID" value="WYW54900.1"/>
    <property type="molecule type" value="Genomic_DNA"/>
</dbReference>
<evidence type="ECO:0000313" key="1">
    <source>
        <dbReference type="EMBL" id="WYW54900.1"/>
    </source>
</evidence>
<accession>A0ABZ2TP30</accession>
<dbReference type="Pfam" id="PF19897">
    <property type="entry name" value="DUF6370"/>
    <property type="match status" value="1"/>
</dbReference>
<proteinExistence type="predicted"/>
<dbReference type="InterPro" id="IPR045950">
    <property type="entry name" value="DUF6370"/>
</dbReference>
<organism evidence="1 2">
    <name type="scientific">Polaribacter marinaquae</name>
    <dbReference type="NCBI Taxonomy" id="1642819"/>
    <lineage>
        <taxon>Bacteria</taxon>
        <taxon>Pseudomonadati</taxon>
        <taxon>Bacteroidota</taxon>
        <taxon>Flavobacteriia</taxon>
        <taxon>Flavobacteriales</taxon>
        <taxon>Flavobacteriaceae</taxon>
    </lineage>
</organism>
<sequence length="103" mass="11508">MKKILLIAILMFTISCSNNKEVKQVAAISCGQCKFDLDSEEGCSLAVKIDKKAYFVDGFNIDDFGDAHDKHTGFCEVIRQAEVTGVVENNRFKATEIKLLEMK</sequence>
<dbReference type="RefSeq" id="WP_340932113.1">
    <property type="nucleotide sequence ID" value="NZ_CP150496.1"/>
</dbReference>
<dbReference type="PROSITE" id="PS51257">
    <property type="entry name" value="PROKAR_LIPOPROTEIN"/>
    <property type="match status" value="1"/>
</dbReference>
<name>A0ABZ2TP30_9FLAO</name>
<keyword evidence="2" id="KW-1185">Reference proteome</keyword>
<evidence type="ECO:0000313" key="2">
    <source>
        <dbReference type="Proteomes" id="UP001491088"/>
    </source>
</evidence>
<protein>
    <submittedName>
        <fullName evidence="1">DUF6370 family protein</fullName>
    </submittedName>
</protein>
<gene>
    <name evidence="1" type="ORF">WG950_10205</name>
</gene>
<dbReference type="Proteomes" id="UP001491088">
    <property type="component" value="Chromosome"/>
</dbReference>
<reference evidence="1 2" key="1">
    <citation type="submission" date="2024-03" db="EMBL/GenBank/DDBJ databases">
        <authorList>
            <person name="Cao K."/>
        </authorList>
    </citation>
    <scope>NUCLEOTIDE SEQUENCE [LARGE SCALE GENOMIC DNA]</scope>
    <source>
        <strain evidence="1 2">MCCC 1K00696</strain>
    </source>
</reference>